<dbReference type="AlphaFoldDB" id="A0A4R2HI47"/>
<feature type="transmembrane region" description="Helical" evidence="1">
    <location>
        <begin position="21"/>
        <end position="39"/>
    </location>
</feature>
<evidence type="ECO:0000313" key="2">
    <source>
        <dbReference type="EMBL" id="TCO28934.1"/>
    </source>
</evidence>
<keyword evidence="1" id="KW-0812">Transmembrane</keyword>
<keyword evidence="1" id="KW-0472">Membrane</keyword>
<gene>
    <name evidence="2" type="ORF">EV200_102352</name>
</gene>
<dbReference type="Proteomes" id="UP000295684">
    <property type="component" value="Unassembled WGS sequence"/>
</dbReference>
<name>A0A4R2HI47_9SPHI</name>
<sequence>MLDKYKRQYRFRSNQSGNSRMLWISIIVSIVIVAILYYFF</sequence>
<evidence type="ECO:0000256" key="1">
    <source>
        <dbReference type="SAM" id="Phobius"/>
    </source>
</evidence>
<accession>A0A4R2HI47</accession>
<dbReference type="RefSeq" id="WP_262707925.1">
    <property type="nucleotide sequence ID" value="NZ_BMJO01000003.1"/>
</dbReference>
<keyword evidence="1" id="KW-1133">Transmembrane helix</keyword>
<dbReference type="EMBL" id="SLWO01000002">
    <property type="protein sequence ID" value="TCO28934.1"/>
    <property type="molecule type" value="Genomic_DNA"/>
</dbReference>
<evidence type="ECO:0000313" key="3">
    <source>
        <dbReference type="Proteomes" id="UP000295684"/>
    </source>
</evidence>
<reference evidence="2 3" key="1">
    <citation type="submission" date="2019-03" db="EMBL/GenBank/DDBJ databases">
        <title>Genomic Encyclopedia of Type Strains, Phase IV (KMG-IV): sequencing the most valuable type-strain genomes for metagenomic binning, comparative biology and taxonomic classification.</title>
        <authorList>
            <person name="Goeker M."/>
        </authorList>
    </citation>
    <scope>NUCLEOTIDE SEQUENCE [LARGE SCALE GENOMIC DNA]</scope>
    <source>
        <strain evidence="2 3">DSM 103236</strain>
    </source>
</reference>
<protein>
    <submittedName>
        <fullName evidence="2">Uncharacterized protein</fullName>
    </submittedName>
</protein>
<proteinExistence type="predicted"/>
<organism evidence="2 3">
    <name type="scientific">Pedobacter psychrotolerans</name>
    <dbReference type="NCBI Taxonomy" id="1843235"/>
    <lineage>
        <taxon>Bacteria</taxon>
        <taxon>Pseudomonadati</taxon>
        <taxon>Bacteroidota</taxon>
        <taxon>Sphingobacteriia</taxon>
        <taxon>Sphingobacteriales</taxon>
        <taxon>Sphingobacteriaceae</taxon>
        <taxon>Pedobacter</taxon>
    </lineage>
</organism>
<comment type="caution">
    <text evidence="2">The sequence shown here is derived from an EMBL/GenBank/DDBJ whole genome shotgun (WGS) entry which is preliminary data.</text>
</comment>